<gene>
    <name evidence="4" type="ORF">GKZ27_08075</name>
</gene>
<dbReference type="PANTHER" id="PTHR33795">
    <property type="entry name" value="INSERTION ELEMENT IS150 PROTEIN INSJ"/>
    <property type="match status" value="1"/>
</dbReference>
<evidence type="ECO:0000259" key="3">
    <source>
        <dbReference type="Pfam" id="PF13518"/>
    </source>
</evidence>
<dbReference type="Pfam" id="PF13518">
    <property type="entry name" value="HTH_28"/>
    <property type="match status" value="1"/>
</dbReference>
<comment type="similarity">
    <text evidence="1">Belongs to the IS150/IS1296 orfA family.</text>
</comment>
<sequence length="172" mass="19401">MQQDLRCRHDVSIKRTVAKMVDDGSGWGSISSALAPPRDTARQWAMIYRAVGMDGLLNMGSKKKTYDYETRLAAARAHVDDGRTLQDVMAAYGVASRAPVQRWCRLYREGGAEALRPKPKGRPPGSRARPAPKTREQELEERVRKLEAENAYLKKLAALRAEKRLRTGKRPR</sequence>
<dbReference type="Proteomes" id="UP000463388">
    <property type="component" value="Unassembled WGS sequence"/>
</dbReference>
<keyword evidence="5" id="KW-1185">Reference proteome</keyword>
<protein>
    <submittedName>
        <fullName evidence="4">Helix-turn-helix domain-containing protein</fullName>
    </submittedName>
</protein>
<evidence type="ECO:0000256" key="2">
    <source>
        <dbReference type="SAM" id="MobiDB-lite"/>
    </source>
</evidence>
<dbReference type="InterPro" id="IPR055247">
    <property type="entry name" value="InsJ-like_HTH"/>
</dbReference>
<dbReference type="OrthoDB" id="3233355at2"/>
<proteinExistence type="inferred from homology"/>
<feature type="domain" description="Insertion element IS150 protein InsJ-like helix-turn-helix" evidence="3">
    <location>
        <begin position="71"/>
        <end position="123"/>
    </location>
</feature>
<dbReference type="EMBL" id="WSRR01000020">
    <property type="protein sequence ID" value="MVX61410.1"/>
    <property type="molecule type" value="Genomic_DNA"/>
</dbReference>
<evidence type="ECO:0000313" key="4">
    <source>
        <dbReference type="EMBL" id="MVX61410.1"/>
    </source>
</evidence>
<dbReference type="PANTHER" id="PTHR33795:SF1">
    <property type="entry name" value="INSERTION ELEMENT IS150 PROTEIN INSJ"/>
    <property type="match status" value="1"/>
</dbReference>
<comment type="caution">
    <text evidence="4">The sequence shown here is derived from an EMBL/GenBank/DDBJ whole genome shotgun (WGS) entry which is preliminary data.</text>
</comment>
<name>A0A6N8JRG0_9ACTN</name>
<accession>A0A6N8JRG0</accession>
<dbReference type="GO" id="GO:0043565">
    <property type="term" value="F:sequence-specific DNA binding"/>
    <property type="evidence" value="ECO:0007669"/>
    <property type="project" value="InterPro"/>
</dbReference>
<evidence type="ECO:0000313" key="5">
    <source>
        <dbReference type="Proteomes" id="UP000463388"/>
    </source>
</evidence>
<dbReference type="AlphaFoldDB" id="A0A6N8JRG0"/>
<evidence type="ECO:0000256" key="1">
    <source>
        <dbReference type="ARBA" id="ARBA00038232"/>
    </source>
</evidence>
<dbReference type="InterPro" id="IPR010921">
    <property type="entry name" value="Trp_repressor/repl_initiator"/>
</dbReference>
<reference evidence="4 5" key="1">
    <citation type="submission" date="2019-12" db="EMBL/GenBank/DDBJ databases">
        <title>Microbes associate with the intestines of laboratory mice.</title>
        <authorList>
            <person name="Navarre W."/>
            <person name="Wong E."/>
        </authorList>
    </citation>
    <scope>NUCLEOTIDE SEQUENCE [LARGE SCALE GENOMIC DNA]</scope>
    <source>
        <strain evidence="4 5">NM66_B29</strain>
    </source>
</reference>
<organism evidence="4 5">
    <name type="scientific">Adlercreutzia mucosicola</name>
    <dbReference type="NCBI Taxonomy" id="580026"/>
    <lineage>
        <taxon>Bacteria</taxon>
        <taxon>Bacillati</taxon>
        <taxon>Actinomycetota</taxon>
        <taxon>Coriobacteriia</taxon>
        <taxon>Eggerthellales</taxon>
        <taxon>Eggerthellaceae</taxon>
        <taxon>Adlercreutzia</taxon>
    </lineage>
</organism>
<dbReference type="InterPro" id="IPR052057">
    <property type="entry name" value="IS150/IS1296_orfA-like"/>
</dbReference>
<feature type="region of interest" description="Disordered" evidence="2">
    <location>
        <begin position="114"/>
        <end position="141"/>
    </location>
</feature>
<dbReference type="SUPFAM" id="SSF48295">
    <property type="entry name" value="TrpR-like"/>
    <property type="match status" value="1"/>
</dbReference>